<comment type="caution">
    <text evidence="13">The sequence shown here is derived from an EMBL/GenBank/DDBJ whole genome shotgun (WGS) entry which is preliminary data.</text>
</comment>
<dbReference type="Proteomes" id="UP001219518">
    <property type="component" value="Unassembled WGS sequence"/>
</dbReference>
<evidence type="ECO:0000313" key="14">
    <source>
        <dbReference type="Proteomes" id="UP001219518"/>
    </source>
</evidence>
<dbReference type="Pfam" id="PF00520">
    <property type="entry name" value="Ion_trans"/>
    <property type="match status" value="1"/>
</dbReference>
<evidence type="ECO:0000256" key="11">
    <source>
        <dbReference type="SAM" id="Phobius"/>
    </source>
</evidence>
<dbReference type="PANTHER" id="PTHR47143">
    <property type="entry name" value="TRANSIENT RECEPTOR POTENTIAL CATION CHANNEL PROTEIN PAINLESS"/>
    <property type="match status" value="1"/>
</dbReference>
<evidence type="ECO:0000259" key="12">
    <source>
        <dbReference type="Pfam" id="PF00520"/>
    </source>
</evidence>
<dbReference type="PANTHER" id="PTHR47143:SF1">
    <property type="entry name" value="ION_TRANS DOMAIN-CONTAINING PROTEIN"/>
    <property type="match status" value="1"/>
</dbReference>
<keyword evidence="8 11" id="KW-0472">Membrane</keyword>
<reference evidence="13" key="1">
    <citation type="submission" date="2021-07" db="EMBL/GenBank/DDBJ databases">
        <authorList>
            <person name="Catto M.A."/>
            <person name="Jacobson A."/>
            <person name="Kennedy G."/>
            <person name="Labadie P."/>
            <person name="Hunt B.G."/>
            <person name="Srinivasan R."/>
        </authorList>
    </citation>
    <scope>NUCLEOTIDE SEQUENCE</scope>
    <source>
        <strain evidence="13">PL_HMW_Pooled</strain>
        <tissue evidence="13">Head</tissue>
    </source>
</reference>
<keyword evidence="9" id="KW-0325">Glycoprotein</keyword>
<protein>
    <submittedName>
        <fullName evidence="13">Transient receptor potential channel pyrexia</fullName>
    </submittedName>
</protein>
<dbReference type="GO" id="GO:0005216">
    <property type="term" value="F:monoatomic ion channel activity"/>
    <property type="evidence" value="ECO:0007669"/>
    <property type="project" value="InterPro"/>
</dbReference>
<feature type="transmembrane region" description="Helical" evidence="11">
    <location>
        <begin position="164"/>
        <end position="182"/>
    </location>
</feature>
<keyword evidence="2" id="KW-0813">Transport</keyword>
<keyword evidence="13" id="KW-0675">Receptor</keyword>
<keyword evidence="14" id="KW-1185">Reference proteome</keyword>
<keyword evidence="10" id="KW-0407">Ion channel</keyword>
<organism evidence="13 14">
    <name type="scientific">Frankliniella fusca</name>
    <dbReference type="NCBI Taxonomy" id="407009"/>
    <lineage>
        <taxon>Eukaryota</taxon>
        <taxon>Metazoa</taxon>
        <taxon>Ecdysozoa</taxon>
        <taxon>Arthropoda</taxon>
        <taxon>Hexapoda</taxon>
        <taxon>Insecta</taxon>
        <taxon>Pterygota</taxon>
        <taxon>Neoptera</taxon>
        <taxon>Paraneoptera</taxon>
        <taxon>Thysanoptera</taxon>
        <taxon>Terebrantia</taxon>
        <taxon>Thripoidea</taxon>
        <taxon>Thripidae</taxon>
        <taxon>Frankliniella</taxon>
    </lineage>
</organism>
<evidence type="ECO:0000256" key="5">
    <source>
        <dbReference type="ARBA" id="ARBA00022989"/>
    </source>
</evidence>
<reference evidence="13" key="2">
    <citation type="journal article" date="2023" name="BMC Genomics">
        <title>Pest status, molecular evolution, and epigenetic factors derived from the genome assembly of Frankliniella fusca, a thysanopteran phytovirus vector.</title>
        <authorList>
            <person name="Catto M.A."/>
            <person name="Labadie P.E."/>
            <person name="Jacobson A.L."/>
            <person name="Kennedy G.G."/>
            <person name="Srinivasan R."/>
            <person name="Hunt B.G."/>
        </authorList>
    </citation>
    <scope>NUCLEOTIDE SEQUENCE</scope>
    <source>
        <strain evidence="13">PL_HMW_Pooled</strain>
    </source>
</reference>
<evidence type="ECO:0000256" key="1">
    <source>
        <dbReference type="ARBA" id="ARBA00004141"/>
    </source>
</evidence>
<dbReference type="GO" id="GO:1902495">
    <property type="term" value="C:transmembrane transporter complex"/>
    <property type="evidence" value="ECO:0007669"/>
    <property type="project" value="TreeGrafter"/>
</dbReference>
<gene>
    <name evidence="13" type="ORF">KUF71_014763</name>
</gene>
<sequence length="583" mass="64434">MRVSALLLLTENLRVQKYRLVFGLELVQVSGVDESVEQDSLTTLRTVFLQTEDVQGTSKSGRAEAYALRAEDSLLHDVHDVHQVRRQMRVIDAILESGNYFGQQNLLQHPLVESFLTLKWKKMAPFFYAIVAVHVLFVCALTGLVAQIYWWAGDQGAGVQVARVAVFVTTVIIALQEVLHLIQLRLMYIRDLESWLKWIAISLSVVVAFVVFEGVETASASPTLSAPTVAEAEVASLDEESAGAGAEAGAGAAGGGGSVGGAFEVRSGRLGDRWERHVTTLAVLMAYTELLLLLCRFPRWGLRVLMFYKVAINVIKMLLTFSFLIVGFGLSFFVQFRGEEPFPTLLESMGKTIVMGTSEFDYGDIFAGSNDTIVGRMLFFIFLLLVPVVLMNLLVGLAVSDIATLETKGRKRGLVKQAEFLSTLERLVYSHSVRWCIPSRMRARLPIYIPVSRTVVIYPGQSLRIIFEVFPENIRNGIVAIAIRNAAQRSATSLDLLGGAQSGAHAGAPGPGMGVGVHRGCMGEASLGEVKLYDELSLVRRDMATRRELHEANERTERNFRTVHRELEALRARLEHVLNSLPR</sequence>
<keyword evidence="3 11" id="KW-0812">Transmembrane</keyword>
<feature type="transmembrane region" description="Helical" evidence="11">
    <location>
        <begin position="194"/>
        <end position="212"/>
    </location>
</feature>
<accession>A0AAE1I4G5</accession>
<keyword evidence="5 11" id="KW-1133">Transmembrane helix</keyword>
<feature type="transmembrane region" description="Helical" evidence="11">
    <location>
        <begin position="377"/>
        <end position="403"/>
    </location>
</feature>
<evidence type="ECO:0000256" key="7">
    <source>
        <dbReference type="ARBA" id="ARBA00023065"/>
    </source>
</evidence>
<dbReference type="AlphaFoldDB" id="A0AAE1I4G5"/>
<evidence type="ECO:0000256" key="3">
    <source>
        <dbReference type="ARBA" id="ARBA00022692"/>
    </source>
</evidence>
<comment type="subcellular location">
    <subcellularLocation>
        <location evidence="1">Membrane</location>
        <topology evidence="1">Multi-pass membrane protein</topology>
    </subcellularLocation>
</comment>
<dbReference type="InterPro" id="IPR052076">
    <property type="entry name" value="TRP_cation_channel"/>
</dbReference>
<dbReference type="InterPro" id="IPR005821">
    <property type="entry name" value="Ion_trans_dom"/>
</dbReference>
<feature type="transmembrane region" description="Helical" evidence="11">
    <location>
        <begin position="278"/>
        <end position="297"/>
    </location>
</feature>
<proteinExistence type="predicted"/>
<keyword evidence="4" id="KW-0677">Repeat</keyword>
<evidence type="ECO:0000256" key="4">
    <source>
        <dbReference type="ARBA" id="ARBA00022737"/>
    </source>
</evidence>
<feature type="domain" description="Ion transport" evidence="12">
    <location>
        <begin position="282"/>
        <end position="407"/>
    </location>
</feature>
<feature type="transmembrane region" description="Helical" evidence="11">
    <location>
        <begin position="318"/>
        <end position="336"/>
    </location>
</feature>
<evidence type="ECO:0000256" key="6">
    <source>
        <dbReference type="ARBA" id="ARBA00023043"/>
    </source>
</evidence>
<dbReference type="EMBL" id="JAHWGI010001440">
    <property type="protein sequence ID" value="KAK3932786.1"/>
    <property type="molecule type" value="Genomic_DNA"/>
</dbReference>
<keyword evidence="7" id="KW-0406">Ion transport</keyword>
<evidence type="ECO:0000256" key="2">
    <source>
        <dbReference type="ARBA" id="ARBA00022448"/>
    </source>
</evidence>
<name>A0AAE1I4G5_9NEOP</name>
<keyword evidence="6" id="KW-0040">ANK repeat</keyword>
<evidence type="ECO:0000256" key="10">
    <source>
        <dbReference type="ARBA" id="ARBA00023303"/>
    </source>
</evidence>
<feature type="transmembrane region" description="Helical" evidence="11">
    <location>
        <begin position="126"/>
        <end position="152"/>
    </location>
</feature>
<evidence type="ECO:0000256" key="8">
    <source>
        <dbReference type="ARBA" id="ARBA00023136"/>
    </source>
</evidence>
<evidence type="ECO:0000256" key="9">
    <source>
        <dbReference type="ARBA" id="ARBA00023180"/>
    </source>
</evidence>
<evidence type="ECO:0000313" key="13">
    <source>
        <dbReference type="EMBL" id="KAK3932786.1"/>
    </source>
</evidence>